<evidence type="ECO:0000256" key="2">
    <source>
        <dbReference type="ARBA" id="ARBA00006577"/>
    </source>
</evidence>
<evidence type="ECO:0000256" key="4">
    <source>
        <dbReference type="ARBA" id="ARBA00023235"/>
    </source>
</evidence>
<protein>
    <recommendedName>
        <fullName evidence="6">Peptidyl-prolyl cis-trans isomerase</fullName>
        <ecNumber evidence="6">5.2.1.8</ecNumber>
    </recommendedName>
</protein>
<dbReference type="InterPro" id="IPR001179">
    <property type="entry name" value="PPIase_FKBP_dom"/>
</dbReference>
<keyword evidence="3 5" id="KW-0697">Rotamase</keyword>
<name>A0A4Q1C5A8_9BACT</name>
<dbReference type="PANTHER" id="PTHR43811:SF19">
    <property type="entry name" value="39 KDA FK506-BINDING NUCLEAR PROTEIN"/>
    <property type="match status" value="1"/>
</dbReference>
<evidence type="ECO:0000256" key="3">
    <source>
        <dbReference type="ARBA" id="ARBA00023110"/>
    </source>
</evidence>
<dbReference type="EMBL" id="SDHX01000002">
    <property type="protein sequence ID" value="RXK53581.1"/>
    <property type="molecule type" value="Genomic_DNA"/>
</dbReference>
<dbReference type="PANTHER" id="PTHR43811">
    <property type="entry name" value="FKBP-TYPE PEPTIDYL-PROLYL CIS-TRANS ISOMERASE FKPA"/>
    <property type="match status" value="1"/>
</dbReference>
<evidence type="ECO:0000256" key="5">
    <source>
        <dbReference type="PROSITE-ProRule" id="PRU00277"/>
    </source>
</evidence>
<evidence type="ECO:0000256" key="6">
    <source>
        <dbReference type="RuleBase" id="RU003915"/>
    </source>
</evidence>
<dbReference type="Proteomes" id="UP000290218">
    <property type="component" value="Unassembled WGS sequence"/>
</dbReference>
<comment type="caution">
    <text evidence="8">The sequence shown here is derived from an EMBL/GenBank/DDBJ whole genome shotgun (WGS) entry which is preliminary data.</text>
</comment>
<keyword evidence="9" id="KW-1185">Reference proteome</keyword>
<evidence type="ECO:0000259" key="7">
    <source>
        <dbReference type="PROSITE" id="PS50059"/>
    </source>
</evidence>
<dbReference type="OrthoDB" id="9814548at2"/>
<evidence type="ECO:0000313" key="8">
    <source>
        <dbReference type="EMBL" id="RXK53581.1"/>
    </source>
</evidence>
<sequence>MRTYGILLILGVILIFIAWQARTGVFRRADPGEPANKYMRQVLENPQLSEADAAVLREQYGTAHVNPSGLRYLVRQPGEGQPPSLGAQVLAHYEGYLLDGRKFDSSRDRGAPFAFRVGTGAVIKGWDEAFQGMKKGEKRTLLIPWWLGYGEQGKGMIPPRATLRFEVELLEIR</sequence>
<dbReference type="RefSeq" id="WP_129049402.1">
    <property type="nucleotide sequence ID" value="NZ_SDHX01000002.1"/>
</dbReference>
<accession>A0A4Q1C5A8</accession>
<dbReference type="Pfam" id="PF00254">
    <property type="entry name" value="FKBP_C"/>
    <property type="match status" value="1"/>
</dbReference>
<dbReference type="FunFam" id="3.10.50.40:FF:000006">
    <property type="entry name" value="Peptidyl-prolyl cis-trans isomerase"/>
    <property type="match status" value="1"/>
</dbReference>
<evidence type="ECO:0000313" key="9">
    <source>
        <dbReference type="Proteomes" id="UP000290218"/>
    </source>
</evidence>
<comment type="catalytic activity">
    <reaction evidence="1 5 6">
        <text>[protein]-peptidylproline (omega=180) = [protein]-peptidylproline (omega=0)</text>
        <dbReference type="Rhea" id="RHEA:16237"/>
        <dbReference type="Rhea" id="RHEA-COMP:10747"/>
        <dbReference type="Rhea" id="RHEA-COMP:10748"/>
        <dbReference type="ChEBI" id="CHEBI:83833"/>
        <dbReference type="ChEBI" id="CHEBI:83834"/>
        <dbReference type="EC" id="5.2.1.8"/>
    </reaction>
</comment>
<dbReference type="GO" id="GO:0003755">
    <property type="term" value="F:peptidyl-prolyl cis-trans isomerase activity"/>
    <property type="evidence" value="ECO:0007669"/>
    <property type="project" value="UniProtKB-UniRule"/>
</dbReference>
<dbReference type="EC" id="5.2.1.8" evidence="6"/>
<dbReference type="PROSITE" id="PS50059">
    <property type="entry name" value="FKBP_PPIASE"/>
    <property type="match status" value="1"/>
</dbReference>
<gene>
    <name evidence="8" type="ORF">ESB00_17980</name>
</gene>
<feature type="domain" description="PPIase FKBP-type" evidence="7">
    <location>
        <begin position="86"/>
        <end position="173"/>
    </location>
</feature>
<evidence type="ECO:0000256" key="1">
    <source>
        <dbReference type="ARBA" id="ARBA00000971"/>
    </source>
</evidence>
<dbReference type="AlphaFoldDB" id="A0A4Q1C5A8"/>
<comment type="similarity">
    <text evidence="2 6">Belongs to the FKBP-type PPIase family.</text>
</comment>
<dbReference type="SUPFAM" id="SSF54534">
    <property type="entry name" value="FKBP-like"/>
    <property type="match status" value="1"/>
</dbReference>
<proteinExistence type="inferred from homology"/>
<keyword evidence="4 5" id="KW-0413">Isomerase</keyword>
<dbReference type="Gene3D" id="3.10.50.40">
    <property type="match status" value="1"/>
</dbReference>
<organism evidence="8 9">
    <name type="scientific">Oleiharenicola lentus</name>
    <dbReference type="NCBI Taxonomy" id="2508720"/>
    <lineage>
        <taxon>Bacteria</taxon>
        <taxon>Pseudomonadati</taxon>
        <taxon>Verrucomicrobiota</taxon>
        <taxon>Opitutia</taxon>
        <taxon>Opitutales</taxon>
        <taxon>Opitutaceae</taxon>
        <taxon>Oleiharenicola</taxon>
    </lineage>
</organism>
<dbReference type="InterPro" id="IPR046357">
    <property type="entry name" value="PPIase_dom_sf"/>
</dbReference>
<reference evidence="8 9" key="1">
    <citation type="submission" date="2019-01" db="EMBL/GenBank/DDBJ databases">
        <title>Lacunisphaera sp. strain TWA-58.</title>
        <authorList>
            <person name="Chen W.-M."/>
        </authorList>
    </citation>
    <scope>NUCLEOTIDE SEQUENCE [LARGE SCALE GENOMIC DNA]</scope>
    <source>
        <strain evidence="8 9">TWA-58</strain>
    </source>
</reference>